<gene>
    <name evidence="5" type="ORF">ZOSMA_25G00750</name>
</gene>
<evidence type="ECO:0000313" key="6">
    <source>
        <dbReference type="Proteomes" id="UP000036987"/>
    </source>
</evidence>
<evidence type="ECO:0000256" key="1">
    <source>
        <dbReference type="ARBA" id="ARBA00022801"/>
    </source>
</evidence>
<protein>
    <recommendedName>
        <fullName evidence="7">Dual specificity protein phosphatase</fullName>
    </recommendedName>
</protein>
<proteinExistence type="predicted"/>
<dbReference type="CDD" id="cd14498">
    <property type="entry name" value="DSP"/>
    <property type="match status" value="1"/>
</dbReference>
<dbReference type="PROSITE" id="PS50054">
    <property type="entry name" value="TYR_PHOSPHATASE_DUAL"/>
    <property type="match status" value="1"/>
</dbReference>
<dbReference type="PROSITE" id="PS50056">
    <property type="entry name" value="TYR_PHOSPHATASE_2"/>
    <property type="match status" value="1"/>
</dbReference>
<feature type="domain" description="Tyrosine-protein phosphatase" evidence="3">
    <location>
        <begin position="37"/>
        <end position="184"/>
    </location>
</feature>
<dbReference type="InterPro" id="IPR000340">
    <property type="entry name" value="Dual-sp_phosphatase_cat-dom"/>
</dbReference>
<keyword evidence="1" id="KW-0378">Hydrolase</keyword>
<evidence type="ECO:0000259" key="4">
    <source>
        <dbReference type="PROSITE" id="PS50056"/>
    </source>
</evidence>
<comment type="caution">
    <text evidence="5">The sequence shown here is derived from an EMBL/GenBank/DDBJ whole genome shotgun (WGS) entry which is preliminary data.</text>
</comment>
<dbReference type="SUPFAM" id="SSF52799">
    <property type="entry name" value="(Phosphotyrosine protein) phosphatases II"/>
    <property type="match status" value="1"/>
</dbReference>
<feature type="domain" description="Tyrosine specific protein phosphatases" evidence="4">
    <location>
        <begin position="109"/>
        <end position="163"/>
    </location>
</feature>
<dbReference type="Gene3D" id="3.90.190.10">
    <property type="entry name" value="Protein tyrosine phosphatase superfamily"/>
    <property type="match status" value="1"/>
</dbReference>
<evidence type="ECO:0000256" key="2">
    <source>
        <dbReference type="ARBA" id="ARBA00022912"/>
    </source>
</evidence>
<keyword evidence="2" id="KW-0904">Protein phosphatase</keyword>
<dbReference type="AlphaFoldDB" id="A0A0K9PF55"/>
<sequence length="226" mass="25588">MSPIILKFEVKYVGKTARMDHNLEKLALISSMVNAEMPSCIIDYLFIGGAVSARSVDILEHIGITNIVCLCFDEIGQSDSQYPNLFQYKNFSIDDREDADIGSIIDRACDYIHDVMKMGSNKKVLVHCFEGKSRSATVVLAYLILKKKFTLSEAWKLLKKVHPRTQPNNGFGRILLELDKKIHGKVSMKWRQSKRLTMKVCHLCGKNTGLSSSSLKLHLQKLHPTF</sequence>
<dbReference type="STRING" id="29655.A0A0K9PF55"/>
<keyword evidence="6" id="KW-1185">Reference proteome</keyword>
<dbReference type="GO" id="GO:0004721">
    <property type="term" value="F:phosphoprotein phosphatase activity"/>
    <property type="evidence" value="ECO:0007669"/>
    <property type="project" value="UniProtKB-KW"/>
</dbReference>
<dbReference type="InterPro" id="IPR020422">
    <property type="entry name" value="TYR_PHOSPHATASE_DUAL_dom"/>
</dbReference>
<dbReference type="Proteomes" id="UP000036987">
    <property type="component" value="Unassembled WGS sequence"/>
</dbReference>
<dbReference type="PANTHER" id="PTHR47100">
    <property type="entry name" value="DUAL SPECIFICITY PROTEIN PHOSPHATASE PHS1"/>
    <property type="match status" value="1"/>
</dbReference>
<dbReference type="OMA" id="KSCKTVI"/>
<dbReference type="GO" id="GO:0009737">
    <property type="term" value="P:response to abscisic acid"/>
    <property type="evidence" value="ECO:0007669"/>
    <property type="project" value="InterPro"/>
</dbReference>
<dbReference type="InterPro" id="IPR035010">
    <property type="entry name" value="PHS1"/>
</dbReference>
<evidence type="ECO:0000313" key="5">
    <source>
        <dbReference type="EMBL" id="KMZ67688.1"/>
    </source>
</evidence>
<evidence type="ECO:0008006" key="7">
    <source>
        <dbReference type="Google" id="ProtNLM"/>
    </source>
</evidence>
<dbReference type="SMART" id="SM00195">
    <property type="entry name" value="DSPc"/>
    <property type="match status" value="1"/>
</dbReference>
<dbReference type="InterPro" id="IPR016130">
    <property type="entry name" value="Tyr_Pase_AS"/>
</dbReference>
<dbReference type="Pfam" id="PF00782">
    <property type="entry name" value="DSPc"/>
    <property type="match status" value="1"/>
</dbReference>
<reference evidence="6" key="1">
    <citation type="journal article" date="2016" name="Nature">
        <title>The genome of the seagrass Zostera marina reveals angiosperm adaptation to the sea.</title>
        <authorList>
            <person name="Olsen J.L."/>
            <person name="Rouze P."/>
            <person name="Verhelst B."/>
            <person name="Lin Y.-C."/>
            <person name="Bayer T."/>
            <person name="Collen J."/>
            <person name="Dattolo E."/>
            <person name="De Paoli E."/>
            <person name="Dittami S."/>
            <person name="Maumus F."/>
            <person name="Michel G."/>
            <person name="Kersting A."/>
            <person name="Lauritano C."/>
            <person name="Lohaus R."/>
            <person name="Toepel M."/>
            <person name="Tonon T."/>
            <person name="Vanneste K."/>
            <person name="Amirebrahimi M."/>
            <person name="Brakel J."/>
            <person name="Bostroem C."/>
            <person name="Chovatia M."/>
            <person name="Grimwood J."/>
            <person name="Jenkins J.W."/>
            <person name="Jueterbock A."/>
            <person name="Mraz A."/>
            <person name="Stam W.T."/>
            <person name="Tice H."/>
            <person name="Bornberg-Bauer E."/>
            <person name="Green P.J."/>
            <person name="Pearson G.A."/>
            <person name="Procaccini G."/>
            <person name="Duarte C.M."/>
            <person name="Schmutz J."/>
            <person name="Reusch T.B.H."/>
            <person name="Van de Peer Y."/>
        </authorList>
    </citation>
    <scope>NUCLEOTIDE SEQUENCE [LARGE SCALE GENOMIC DNA]</scope>
    <source>
        <strain evidence="6">cv. Finnish</strain>
    </source>
</reference>
<dbReference type="InterPro" id="IPR000387">
    <property type="entry name" value="Tyr_Pase_dom"/>
</dbReference>
<accession>A0A0K9PF55</accession>
<dbReference type="GO" id="GO:0043622">
    <property type="term" value="P:cortical microtubule organization"/>
    <property type="evidence" value="ECO:0007669"/>
    <property type="project" value="InterPro"/>
</dbReference>
<name>A0A0K9PF55_ZOSMR</name>
<organism evidence="5 6">
    <name type="scientific">Zostera marina</name>
    <name type="common">Eelgrass</name>
    <dbReference type="NCBI Taxonomy" id="29655"/>
    <lineage>
        <taxon>Eukaryota</taxon>
        <taxon>Viridiplantae</taxon>
        <taxon>Streptophyta</taxon>
        <taxon>Embryophyta</taxon>
        <taxon>Tracheophyta</taxon>
        <taxon>Spermatophyta</taxon>
        <taxon>Magnoliopsida</taxon>
        <taxon>Liliopsida</taxon>
        <taxon>Zosteraceae</taxon>
        <taxon>Zostera</taxon>
    </lineage>
</organism>
<dbReference type="PANTHER" id="PTHR47100:SF5">
    <property type="entry name" value="DUAL SPECIFICITY PROTEIN PHOSPHATASE PHS1"/>
    <property type="match status" value="1"/>
</dbReference>
<dbReference type="OrthoDB" id="10252009at2759"/>
<dbReference type="PROSITE" id="PS00383">
    <property type="entry name" value="TYR_PHOSPHATASE_1"/>
    <property type="match status" value="1"/>
</dbReference>
<evidence type="ECO:0000259" key="3">
    <source>
        <dbReference type="PROSITE" id="PS50054"/>
    </source>
</evidence>
<dbReference type="FunFam" id="3.90.190.10:FF:000148">
    <property type="entry name" value="Dual specificity protein phosphatase PHS1"/>
    <property type="match status" value="1"/>
</dbReference>
<dbReference type="InterPro" id="IPR029021">
    <property type="entry name" value="Prot-tyrosine_phosphatase-like"/>
</dbReference>
<dbReference type="EMBL" id="LFYR01000889">
    <property type="protein sequence ID" value="KMZ67688.1"/>
    <property type="molecule type" value="Genomic_DNA"/>
</dbReference>